<dbReference type="CDD" id="cd03344">
    <property type="entry name" value="GroEL"/>
    <property type="match status" value="1"/>
</dbReference>
<sequence>MVWVFKSQFEGLSALKRGVHALTKAVTPAFGPRGYNVVIKKGKAPIVLTKNGIRIAKEIILQDAFESLGVKLAKEALLKVVEQTGDGSTTALVVIDALFTQGLKGIAAGLDPQEIKAGILLSVEMVYQQLQRQAIELQSPKDVLHVAMVAANHDVTLGTVVATVISQADLKGVFSSKDSGISKTRGLGKRVKSGYLSPYFVTRPETMDVVWEEALVLILSHSLVSLSEELIRYLELISEQNTHPLVIIAEDFDQNVLRTLILNKLRNGLPVCAVKAPGSRELRQVVLEDLAILTGATLIGQESENCEIPVSLDVLGRVKQVMITKETFTFLEGGGDAEIIQARKQELCLAIAGSTSESECQELEERLAIFIGSIPQVQITADTDTEQRERQFQLESALRATKAAMKGGIVPGGGVAFLRAAHAIEVPANLSSGMTFGFETLLQAVRTPLKVLAQNCGRSSEEVIHTILSHENPRFGYNGMTDTFEDLVDAGICDPLIVTTSSLKCAVSVSCLLLTSSFFISSRTKT</sequence>
<dbReference type="PATRIC" id="fig|83558.18.peg.825"/>
<evidence type="ECO:0000256" key="6">
    <source>
        <dbReference type="RuleBase" id="RU000418"/>
    </source>
</evidence>
<comment type="function">
    <text evidence="7">Together with its co-chaperonin GroES, plays an essential role in assisting protein folding. The GroEL-GroES system forms a nano-cage that allows encapsulation of the non-native substrate proteins and provides a physical environment optimized to promote and accelerate protein folding.</text>
</comment>
<dbReference type="GO" id="GO:0140662">
    <property type="term" value="F:ATP-dependent protein folding chaperone"/>
    <property type="evidence" value="ECO:0007669"/>
    <property type="project" value="InterPro"/>
</dbReference>
<dbReference type="SMR" id="A0A0F7WNA9"/>
<dbReference type="EMBL" id="LN849047">
    <property type="protein sequence ID" value="CRI73447.1"/>
    <property type="molecule type" value="Genomic_DNA"/>
</dbReference>
<evidence type="ECO:0000256" key="7">
    <source>
        <dbReference type="RuleBase" id="RU000419"/>
    </source>
</evidence>
<dbReference type="SUPFAM" id="SSF52029">
    <property type="entry name" value="GroEL apical domain-like"/>
    <property type="match status" value="1"/>
</dbReference>
<dbReference type="RefSeq" id="WP_010892268.1">
    <property type="nucleotide sequence ID" value="NZ_CP172581.1"/>
</dbReference>
<dbReference type="NCBIfam" id="NF000592">
    <property type="entry name" value="PRK00013.1"/>
    <property type="match status" value="1"/>
</dbReference>
<keyword evidence="2" id="KW-0547">Nucleotide-binding</keyword>
<evidence type="ECO:0000256" key="4">
    <source>
        <dbReference type="ARBA" id="ARBA00023186"/>
    </source>
</evidence>
<evidence type="ECO:0000256" key="1">
    <source>
        <dbReference type="ARBA" id="ARBA00006607"/>
    </source>
</evidence>
<accession>A0A0F7WNA9</accession>
<evidence type="ECO:0000313" key="9">
    <source>
        <dbReference type="EMBL" id="CRI73447.1"/>
    </source>
</evidence>
<dbReference type="SUPFAM" id="SSF48592">
    <property type="entry name" value="GroEL equatorial domain-like"/>
    <property type="match status" value="1"/>
</dbReference>
<keyword evidence="3" id="KW-0067">ATP-binding</keyword>
<dbReference type="OrthoDB" id="9766614at2"/>
<evidence type="ECO:0000256" key="3">
    <source>
        <dbReference type="ARBA" id="ARBA00022840"/>
    </source>
</evidence>
<organism evidence="8">
    <name type="scientific">Chlamydia pneumoniae</name>
    <name type="common">Chlamydophila pneumoniae</name>
    <dbReference type="NCBI Taxonomy" id="83558"/>
    <lineage>
        <taxon>Bacteria</taxon>
        <taxon>Pseudomonadati</taxon>
        <taxon>Chlamydiota</taxon>
        <taxon>Chlamydiia</taxon>
        <taxon>Chlamydiales</taxon>
        <taxon>Chlamydiaceae</taxon>
        <taxon>Chlamydia/Chlamydophila group</taxon>
        <taxon>Chlamydia</taxon>
    </lineage>
</organism>
<reference evidence="8" key="1">
    <citation type="submission" date="2015-05" db="EMBL/GenBank/DDBJ databases">
        <authorList>
            <person name="Rattei Thomas"/>
        </authorList>
    </citation>
    <scope>NUCLEOTIDE SEQUENCE</scope>
    <source>
        <strain evidence="8">GiD</strain>
        <strain evidence="9">YK41</strain>
    </source>
</reference>
<name>A0A0F7WNA9_CHLPN</name>
<dbReference type="Gene3D" id="1.10.560.10">
    <property type="entry name" value="GroEL-like equatorial domain"/>
    <property type="match status" value="1"/>
</dbReference>
<comment type="similarity">
    <text evidence="1 6">Belongs to the chaperonin (HSP60) family.</text>
</comment>
<dbReference type="GO" id="GO:0042026">
    <property type="term" value="P:protein refolding"/>
    <property type="evidence" value="ECO:0007669"/>
    <property type="project" value="InterPro"/>
</dbReference>
<dbReference type="Gene3D" id="3.50.7.10">
    <property type="entry name" value="GroEL"/>
    <property type="match status" value="1"/>
</dbReference>
<dbReference type="InterPro" id="IPR027410">
    <property type="entry name" value="TCP-1-like_intermed_sf"/>
</dbReference>
<dbReference type="InterPro" id="IPR002423">
    <property type="entry name" value="Cpn60/GroEL/TCP-1"/>
</dbReference>
<protein>
    <recommendedName>
        <fullName evidence="7">60 kDa chaperonin</fullName>
    </recommendedName>
</protein>
<comment type="subunit">
    <text evidence="7">Forms a cylinder of 14 subunits composed of two heptameric rings stacked back-to-back. Interacts with the co-chaperonin GroES.</text>
</comment>
<dbReference type="NCBIfam" id="NF009487">
    <property type="entry name" value="PRK12849.1"/>
    <property type="match status" value="1"/>
</dbReference>
<dbReference type="InterPro" id="IPR027413">
    <property type="entry name" value="GROEL-like_equatorial_sf"/>
</dbReference>
<dbReference type="PANTHER" id="PTHR45633">
    <property type="entry name" value="60 KDA HEAT SHOCK PROTEIN, MITOCHONDRIAL"/>
    <property type="match status" value="1"/>
</dbReference>
<dbReference type="InterPro" id="IPR001844">
    <property type="entry name" value="Cpn60/GroEL"/>
</dbReference>
<gene>
    <name evidence="8" type="primary">groL2</name>
    <name evidence="8" type="ORF">BN1224_GiD_A_08060</name>
    <name evidence="9" type="ORF">BN1224_YK41_BV_00270</name>
</gene>
<keyword evidence="5" id="KW-0413">Isomerase</keyword>
<dbReference type="EMBL" id="LN847008">
    <property type="protein sequence ID" value="CRI41805.1"/>
    <property type="molecule type" value="Genomic_DNA"/>
</dbReference>
<dbReference type="GO" id="GO:0005524">
    <property type="term" value="F:ATP binding"/>
    <property type="evidence" value="ECO:0007669"/>
    <property type="project" value="UniProtKB-KW"/>
</dbReference>
<dbReference type="Gene3D" id="3.30.260.10">
    <property type="entry name" value="TCP-1-like chaperonin intermediate domain"/>
    <property type="match status" value="1"/>
</dbReference>
<evidence type="ECO:0000313" key="8">
    <source>
        <dbReference type="EMBL" id="CRI41805.1"/>
    </source>
</evidence>
<dbReference type="InterPro" id="IPR027409">
    <property type="entry name" value="GroEL-like_apical_dom_sf"/>
</dbReference>
<dbReference type="GO" id="GO:0016853">
    <property type="term" value="F:isomerase activity"/>
    <property type="evidence" value="ECO:0007669"/>
    <property type="project" value="UniProtKB-KW"/>
</dbReference>
<proteinExistence type="inferred from homology"/>
<evidence type="ECO:0000256" key="5">
    <source>
        <dbReference type="ARBA" id="ARBA00023235"/>
    </source>
</evidence>
<keyword evidence="4" id="KW-0143">Chaperone</keyword>
<dbReference type="FunFam" id="3.50.7.10:FF:000001">
    <property type="entry name" value="60 kDa chaperonin"/>
    <property type="match status" value="1"/>
</dbReference>
<dbReference type="PRINTS" id="PR00298">
    <property type="entry name" value="CHAPERONIN60"/>
</dbReference>
<dbReference type="Pfam" id="PF00118">
    <property type="entry name" value="Cpn60_TCP1"/>
    <property type="match status" value="1"/>
</dbReference>
<dbReference type="AlphaFoldDB" id="A0A0F7WNA9"/>
<evidence type="ECO:0000256" key="2">
    <source>
        <dbReference type="ARBA" id="ARBA00022741"/>
    </source>
</evidence>